<reference evidence="7" key="1">
    <citation type="journal article" date="2014" name="Genome Announc.">
        <title>De novo whole-genome sequence and genome annotation of Lichtheimia ramosa.</title>
        <authorList>
            <person name="Linde J."/>
            <person name="Schwartze V."/>
            <person name="Binder U."/>
            <person name="Lass-Florl C."/>
            <person name="Voigt K."/>
            <person name="Horn F."/>
        </authorList>
    </citation>
    <scope>NUCLEOTIDE SEQUENCE</scope>
    <source>
        <strain evidence="7">JMRC FSU:6197</strain>
    </source>
</reference>
<evidence type="ECO:0000313" key="7">
    <source>
        <dbReference type="EMBL" id="CDS07597.1"/>
    </source>
</evidence>
<dbReference type="FunFam" id="3.40.50.300:FF:001025">
    <property type="entry name" value="ATPase family, AAA domain-containing 2B"/>
    <property type="match status" value="1"/>
</dbReference>
<name>A0A077WLY5_9FUNG</name>
<dbReference type="SUPFAM" id="SSF52540">
    <property type="entry name" value="P-loop containing nucleoside triphosphate hydrolases"/>
    <property type="match status" value="2"/>
</dbReference>
<dbReference type="PANTHER" id="PTHR23077:SF171">
    <property type="entry name" value="NUCLEAR VALOSIN-CONTAINING PROTEIN-LIKE"/>
    <property type="match status" value="1"/>
</dbReference>
<gene>
    <name evidence="7" type="ORF">LRAMOSA01546</name>
</gene>
<keyword evidence="4 5" id="KW-0175">Coiled coil</keyword>
<proteinExistence type="inferred from homology"/>
<evidence type="ECO:0000256" key="4">
    <source>
        <dbReference type="ARBA" id="ARBA00023054"/>
    </source>
</evidence>
<protein>
    <recommendedName>
        <fullName evidence="6">AAA+ ATPase domain-containing protein</fullName>
    </recommendedName>
</protein>
<accession>A0A077WLY5</accession>
<dbReference type="InterPro" id="IPR050168">
    <property type="entry name" value="AAA_ATPase_domain"/>
</dbReference>
<dbReference type="GO" id="GO:0005524">
    <property type="term" value="F:ATP binding"/>
    <property type="evidence" value="ECO:0007669"/>
    <property type="project" value="UniProtKB-KW"/>
</dbReference>
<dbReference type="InterPro" id="IPR003593">
    <property type="entry name" value="AAA+_ATPase"/>
</dbReference>
<dbReference type="SMART" id="SM00382">
    <property type="entry name" value="AAA"/>
    <property type="match status" value="2"/>
</dbReference>
<dbReference type="InterPro" id="IPR027417">
    <property type="entry name" value="P-loop_NTPase"/>
</dbReference>
<dbReference type="Pfam" id="PF00004">
    <property type="entry name" value="AAA"/>
    <property type="match status" value="2"/>
</dbReference>
<dbReference type="Pfam" id="PF17862">
    <property type="entry name" value="AAA_lid_3"/>
    <property type="match status" value="2"/>
</dbReference>
<dbReference type="InterPro" id="IPR003959">
    <property type="entry name" value="ATPase_AAA_core"/>
</dbReference>
<dbReference type="Gene3D" id="1.10.8.60">
    <property type="match status" value="2"/>
</dbReference>
<dbReference type="GO" id="GO:0016887">
    <property type="term" value="F:ATP hydrolysis activity"/>
    <property type="evidence" value="ECO:0007669"/>
    <property type="project" value="InterPro"/>
</dbReference>
<sequence length="850" mass="95844">MTSGQALSANLTVNNESVILLAMLFTHLLVYDFHKLPDSGPNVDTASNVSSSRQPKTKSSVCDFKHHLFHRDRFEDLHKIRRKPARDQRRYHFHYVNMDCIPDITLNDSTISERPPLTLESDTLERVEHRVQQVHSAMQQLTNDLRDMQRSLLQRSRILVDLVDTLEGIRHPRQSHNQPARMWNDQAPPLSTLLLLATSKLSTPAMVDPTYTNSVTVVLGHLPCQYAAPDYTHMVKRRLGGRNVTIGEQYTWVIGGRSVIATIKDLCTQDINQTRLQIDRQRTRIQVEYEQAAQPTLTSHGDTTMHLIGSIRTMFNDAATFRQLGMPRVKSVLVHGVAGVGKNTLVRSVSKELGCRMMDLSVHDILRLKDEFDHPEFLNYNPLTLAVSKAIAHQPSIVVIRNLDDLPYEHDKTATEKFMTILCNQIARLKDDMQVCIVGLACELQQVPGPMQKNDMFGEHIHIPIPTMAERMTIIKHLLDTISLEQISGETESLQEYYAKQIALRTSGYVARDLKLLCRRAILKSLRRSGIAESLSQLTLNETTRSSSKVQWQDFEYAMSRQRPSQQMQVESDLPKRSWTALGGYEAVKRRIRQATLLPLLQPEVFSKLGIKAPSGLLLYGPSGCGKTAFVQALASESMLNVISIKGPEIFSKYLGETELKIRNLFATAKRIAPCIMFIDEMDAISTRRGWNSGDSSGGVNERVLSTLLNEMDGVEGRQGVIVIGCTNRPDQIDDAILRPGRLDQLVYLGLPTLEDRRAIIDALIQKTAIGADVDADDLSKRMEYCTGADIENLFREAGTIALRKDVNAQSIDMEQVNRVIGSIRDKARHRVFEEGSLEIYEQFHKDHSI</sequence>
<dbReference type="InterPro" id="IPR041569">
    <property type="entry name" value="AAA_lid_3"/>
</dbReference>
<feature type="domain" description="AAA+ ATPase" evidence="6">
    <location>
        <begin position="328"/>
        <end position="467"/>
    </location>
</feature>
<dbReference type="OrthoDB" id="5421at2759"/>
<keyword evidence="3" id="KW-0067">ATP-binding</keyword>
<evidence type="ECO:0000256" key="2">
    <source>
        <dbReference type="ARBA" id="ARBA00022741"/>
    </source>
</evidence>
<evidence type="ECO:0000256" key="5">
    <source>
        <dbReference type="SAM" id="Coils"/>
    </source>
</evidence>
<dbReference type="AlphaFoldDB" id="A0A077WLY5"/>
<organism evidence="7">
    <name type="scientific">Lichtheimia ramosa</name>
    <dbReference type="NCBI Taxonomy" id="688394"/>
    <lineage>
        <taxon>Eukaryota</taxon>
        <taxon>Fungi</taxon>
        <taxon>Fungi incertae sedis</taxon>
        <taxon>Mucoromycota</taxon>
        <taxon>Mucoromycotina</taxon>
        <taxon>Mucoromycetes</taxon>
        <taxon>Mucorales</taxon>
        <taxon>Lichtheimiaceae</taxon>
        <taxon>Lichtheimia</taxon>
    </lineage>
</organism>
<dbReference type="PROSITE" id="PS00674">
    <property type="entry name" value="AAA"/>
    <property type="match status" value="1"/>
</dbReference>
<dbReference type="InterPro" id="IPR003960">
    <property type="entry name" value="ATPase_AAA_CS"/>
</dbReference>
<feature type="domain" description="AAA+ ATPase" evidence="6">
    <location>
        <begin position="613"/>
        <end position="753"/>
    </location>
</feature>
<evidence type="ECO:0000256" key="1">
    <source>
        <dbReference type="ARBA" id="ARBA00006914"/>
    </source>
</evidence>
<dbReference type="Gene3D" id="3.40.50.300">
    <property type="entry name" value="P-loop containing nucleotide triphosphate hydrolases"/>
    <property type="match status" value="2"/>
</dbReference>
<comment type="similarity">
    <text evidence="1">Belongs to the AAA ATPase family.</text>
</comment>
<dbReference type="EMBL" id="LK023324">
    <property type="protein sequence ID" value="CDS07597.1"/>
    <property type="molecule type" value="Genomic_DNA"/>
</dbReference>
<feature type="coiled-coil region" evidence="5">
    <location>
        <begin position="124"/>
        <end position="151"/>
    </location>
</feature>
<evidence type="ECO:0000259" key="6">
    <source>
        <dbReference type="SMART" id="SM00382"/>
    </source>
</evidence>
<keyword evidence="2" id="KW-0547">Nucleotide-binding</keyword>
<evidence type="ECO:0000256" key="3">
    <source>
        <dbReference type="ARBA" id="ARBA00022840"/>
    </source>
</evidence>
<dbReference type="PANTHER" id="PTHR23077">
    <property type="entry name" value="AAA-FAMILY ATPASE"/>
    <property type="match status" value="1"/>
</dbReference>